<evidence type="ECO:0000313" key="3">
    <source>
        <dbReference type="EMBL" id="MBP2415951.1"/>
    </source>
</evidence>
<dbReference type="Gene3D" id="2.60.120.10">
    <property type="entry name" value="Jelly Rolls"/>
    <property type="match status" value="1"/>
</dbReference>
<dbReference type="SUPFAM" id="SSF51182">
    <property type="entry name" value="RmlC-like cupins"/>
    <property type="match status" value="1"/>
</dbReference>
<accession>A0ABS4Z4H6</accession>
<protein>
    <submittedName>
        <fullName evidence="3">Quercetin dioxygenase-like cupin family protein</fullName>
    </submittedName>
</protein>
<comment type="caution">
    <text evidence="3">The sequence shown here is derived from an EMBL/GenBank/DDBJ whole genome shotgun (WGS) entry which is preliminary data.</text>
</comment>
<feature type="compositionally biased region" description="Pro residues" evidence="1">
    <location>
        <begin position="18"/>
        <end position="31"/>
    </location>
</feature>
<feature type="chain" id="PRO_5046937112" evidence="2">
    <location>
        <begin position="16"/>
        <end position="150"/>
    </location>
</feature>
<feature type="region of interest" description="Disordered" evidence="1">
    <location>
        <begin position="14"/>
        <end position="33"/>
    </location>
</feature>
<feature type="signal peptide" evidence="2">
    <location>
        <begin position="1"/>
        <end position="15"/>
    </location>
</feature>
<dbReference type="InterPro" id="IPR014710">
    <property type="entry name" value="RmlC-like_jellyroll"/>
</dbReference>
<gene>
    <name evidence="3" type="ORF">JOF54_000873</name>
</gene>
<dbReference type="Proteomes" id="UP000758168">
    <property type="component" value="Unassembled WGS sequence"/>
</dbReference>
<dbReference type="EMBL" id="JAGIOB010000001">
    <property type="protein sequence ID" value="MBP2415951.1"/>
    <property type="molecule type" value="Genomic_DNA"/>
</dbReference>
<evidence type="ECO:0000256" key="1">
    <source>
        <dbReference type="SAM" id="MobiDB-lite"/>
    </source>
</evidence>
<dbReference type="RefSeq" id="WP_210053334.1">
    <property type="nucleotide sequence ID" value="NZ_BAAAMH010000027.1"/>
</dbReference>
<evidence type="ECO:0000256" key="2">
    <source>
        <dbReference type="SAM" id="SignalP"/>
    </source>
</evidence>
<proteinExistence type="predicted"/>
<organism evidence="3 4">
    <name type="scientific">Microlunatus capsulatus</name>
    <dbReference type="NCBI Taxonomy" id="99117"/>
    <lineage>
        <taxon>Bacteria</taxon>
        <taxon>Bacillati</taxon>
        <taxon>Actinomycetota</taxon>
        <taxon>Actinomycetes</taxon>
        <taxon>Propionibacteriales</taxon>
        <taxon>Propionibacteriaceae</taxon>
        <taxon>Microlunatus</taxon>
    </lineage>
</organism>
<dbReference type="InterPro" id="IPR011051">
    <property type="entry name" value="RmlC_Cupin_sf"/>
</dbReference>
<name>A0ABS4Z4H6_9ACTN</name>
<keyword evidence="2" id="KW-0732">Signal</keyword>
<sequence>MTVAVGVLVATTAVAAPGPSPAPPPPAPTPGPVVTGTLDGGTRARQDGIALRTREDATVRTFTLTYPALAESGWHQHPGVVLATVESGTVVQRVGCRSNTWRAGQSFTEVAPHLVVNPSATEPAVLRITQVVPVGAPLRENVDPPRCRRS</sequence>
<evidence type="ECO:0000313" key="4">
    <source>
        <dbReference type="Proteomes" id="UP000758168"/>
    </source>
</evidence>
<keyword evidence="4" id="KW-1185">Reference proteome</keyword>
<reference evidence="3 4" key="1">
    <citation type="submission" date="2021-03" db="EMBL/GenBank/DDBJ databases">
        <title>Sequencing the genomes of 1000 actinobacteria strains.</title>
        <authorList>
            <person name="Klenk H.-P."/>
        </authorList>
    </citation>
    <scope>NUCLEOTIDE SEQUENCE [LARGE SCALE GENOMIC DNA]</scope>
    <source>
        <strain evidence="3 4">DSM 12936</strain>
    </source>
</reference>